<dbReference type="PANTHER" id="PTHR33710">
    <property type="entry name" value="BNAC02G09200D PROTEIN"/>
    <property type="match status" value="1"/>
</dbReference>
<protein>
    <submittedName>
        <fullName evidence="1">DNAse I-like superfamily protein</fullName>
    </submittedName>
</protein>
<dbReference type="Gene3D" id="3.60.10.10">
    <property type="entry name" value="Endonuclease/exonuclease/phosphatase"/>
    <property type="match status" value="1"/>
</dbReference>
<evidence type="ECO:0000313" key="2">
    <source>
        <dbReference type="Proteomes" id="UP001140206"/>
    </source>
</evidence>
<dbReference type="SUPFAM" id="SSF56219">
    <property type="entry name" value="DNase I-like"/>
    <property type="match status" value="1"/>
</dbReference>
<evidence type="ECO:0000313" key="1">
    <source>
        <dbReference type="EMBL" id="KAJ4799461.1"/>
    </source>
</evidence>
<accession>A0AAV8G6S9</accession>
<reference evidence="1" key="1">
    <citation type="submission" date="2022-08" db="EMBL/GenBank/DDBJ databases">
        <authorList>
            <person name="Marques A."/>
        </authorList>
    </citation>
    <scope>NUCLEOTIDE SEQUENCE</scope>
    <source>
        <strain evidence="1">RhyPub2mFocal</strain>
        <tissue evidence="1">Leaves</tissue>
    </source>
</reference>
<gene>
    <name evidence="1" type="ORF">LUZ62_050707</name>
</gene>
<keyword evidence="2" id="KW-1185">Reference proteome</keyword>
<dbReference type="Proteomes" id="UP001140206">
    <property type="component" value="Chromosome 2"/>
</dbReference>
<dbReference type="EMBL" id="JAMFTS010000002">
    <property type="protein sequence ID" value="KAJ4799461.1"/>
    <property type="molecule type" value="Genomic_DNA"/>
</dbReference>
<dbReference type="AlphaFoldDB" id="A0AAV8G6S9"/>
<name>A0AAV8G6S9_9POAL</name>
<comment type="caution">
    <text evidence="1">The sequence shown here is derived from an EMBL/GenBank/DDBJ whole genome shotgun (WGS) entry which is preliminary data.</text>
</comment>
<sequence length="361" mass="41959">MGDFNEIASSAEKFGGSGRFKPHMIEFQNFIFHSGLVDVGYKGPAYTWTNKRNAVQAIYQRLDRVLVTPNWLELYPNAYVNHLPIIHSDHCPILLRVKKPPDRSVMFRVENWWLMDSSFNEEWIGTWNRAAGGMWHQRWGAVRSTMRGWASNNLTPKKKLEKLANQIQEVQCQHPSVRDHSLEEKLLHEYDQTEEHNNAYWRQRSRIQWLEEGDRNTKFFHTVATNRRRHNLITMAEREDGTLAGEDKEIKSIFLNYFKEIYSPTRSLIGPAHEEASNAREEIFVELAQSSMQQIPTAAHTKITALPNFYEIKRALFDMSPDKSPGPDGCTARFLQTFWHIVGADIVNQVKEVFITETVPD</sequence>
<dbReference type="InterPro" id="IPR036691">
    <property type="entry name" value="Endo/exonu/phosph_ase_sf"/>
</dbReference>
<dbReference type="PANTHER" id="PTHR33710:SF79">
    <property type="entry name" value="OS06G0205337 PROTEIN"/>
    <property type="match status" value="1"/>
</dbReference>
<proteinExistence type="predicted"/>
<organism evidence="1 2">
    <name type="scientific">Rhynchospora pubera</name>
    <dbReference type="NCBI Taxonomy" id="906938"/>
    <lineage>
        <taxon>Eukaryota</taxon>
        <taxon>Viridiplantae</taxon>
        <taxon>Streptophyta</taxon>
        <taxon>Embryophyta</taxon>
        <taxon>Tracheophyta</taxon>
        <taxon>Spermatophyta</taxon>
        <taxon>Magnoliopsida</taxon>
        <taxon>Liliopsida</taxon>
        <taxon>Poales</taxon>
        <taxon>Cyperaceae</taxon>
        <taxon>Cyperoideae</taxon>
        <taxon>Rhynchosporeae</taxon>
        <taxon>Rhynchospora</taxon>
    </lineage>
</organism>